<dbReference type="Pfam" id="PF01809">
    <property type="entry name" value="YidD"/>
    <property type="match status" value="1"/>
</dbReference>
<evidence type="ECO:0000256" key="1">
    <source>
        <dbReference type="HAMAP-Rule" id="MF_00386"/>
    </source>
</evidence>
<sequence length="73" mass="8472">MDRKLLLVFDRLIVFYQQFVSPLFPPSCRFEPTCSEYARQAVQKYGLGKGLWLAFKRVIRCHPYSAGGYDPVP</sequence>
<dbReference type="RefSeq" id="WP_369019367.1">
    <property type="nucleotide sequence ID" value="NZ_CP121689.1"/>
</dbReference>
<dbReference type="PANTHER" id="PTHR33383">
    <property type="entry name" value="MEMBRANE PROTEIN INSERTION EFFICIENCY FACTOR-RELATED"/>
    <property type="match status" value="1"/>
</dbReference>
<reference evidence="2 3" key="1">
    <citation type="submission" date="2023-03" db="EMBL/GenBank/DDBJ databases">
        <title>Novel Species.</title>
        <authorList>
            <person name="Ma S."/>
        </authorList>
    </citation>
    <scope>NUCLEOTIDE SEQUENCE [LARGE SCALE GENOMIC DNA]</scope>
    <source>
        <strain evidence="2 3">B11</strain>
    </source>
</reference>
<evidence type="ECO:0000313" key="2">
    <source>
        <dbReference type="EMBL" id="WZL77201.1"/>
    </source>
</evidence>
<protein>
    <recommendedName>
        <fullName evidence="1">Putative membrane protein insertion efficiency factor</fullName>
    </recommendedName>
</protein>
<gene>
    <name evidence="2" type="primary">yidD</name>
    <name evidence="2" type="ORF">QBE54_00445</name>
</gene>
<accession>A0ABZ2YG10</accession>
<comment type="similarity">
    <text evidence="1">Belongs to the UPF0161 family.</text>
</comment>
<evidence type="ECO:0000313" key="3">
    <source>
        <dbReference type="Proteomes" id="UP001461341"/>
    </source>
</evidence>
<name>A0ABZ2YG10_9BACT</name>
<comment type="function">
    <text evidence="1">Could be involved in insertion of integral membrane proteins into the membrane.</text>
</comment>
<keyword evidence="1" id="KW-0472">Membrane</keyword>
<dbReference type="NCBIfam" id="TIGR00278">
    <property type="entry name" value="membrane protein insertion efficiency factor YidD"/>
    <property type="match status" value="1"/>
</dbReference>
<dbReference type="EMBL" id="CP121689">
    <property type="protein sequence ID" value="WZL77201.1"/>
    <property type="molecule type" value="Genomic_DNA"/>
</dbReference>
<keyword evidence="1" id="KW-1003">Cell membrane</keyword>
<dbReference type="SMART" id="SM01234">
    <property type="entry name" value="Haemolytic"/>
    <property type="match status" value="1"/>
</dbReference>
<keyword evidence="3" id="KW-1185">Reference proteome</keyword>
<dbReference type="PANTHER" id="PTHR33383:SF1">
    <property type="entry name" value="MEMBRANE PROTEIN INSERTION EFFICIENCY FACTOR-RELATED"/>
    <property type="match status" value="1"/>
</dbReference>
<dbReference type="HAMAP" id="MF_00386">
    <property type="entry name" value="UPF0161_YidD"/>
    <property type="match status" value="1"/>
</dbReference>
<comment type="subcellular location">
    <subcellularLocation>
        <location evidence="1">Cell membrane</location>
        <topology evidence="1">Peripheral membrane protein</topology>
        <orientation evidence="1">Cytoplasmic side</orientation>
    </subcellularLocation>
</comment>
<dbReference type="Proteomes" id="UP001461341">
    <property type="component" value="Chromosome"/>
</dbReference>
<organism evidence="2 3">
    <name type="scientific">Thermatribacter velox</name>
    <dbReference type="NCBI Taxonomy" id="3039681"/>
    <lineage>
        <taxon>Bacteria</taxon>
        <taxon>Pseudomonadati</taxon>
        <taxon>Atribacterota</taxon>
        <taxon>Atribacteria</taxon>
        <taxon>Atribacterales</taxon>
        <taxon>Thermatribacteraceae</taxon>
        <taxon>Thermatribacter</taxon>
    </lineage>
</organism>
<dbReference type="InterPro" id="IPR002696">
    <property type="entry name" value="Membr_insert_effic_factor_YidD"/>
</dbReference>
<proteinExistence type="inferred from homology"/>